<name>A0A7Y0HEJ1_9PROT</name>
<accession>A0A7Y0HEJ1</accession>
<evidence type="ECO:0000313" key="2">
    <source>
        <dbReference type="Proteomes" id="UP000539372"/>
    </source>
</evidence>
<dbReference type="PROSITE" id="PS51257">
    <property type="entry name" value="PROKAR_LIPOPROTEIN"/>
    <property type="match status" value="1"/>
</dbReference>
<comment type="caution">
    <text evidence="1">The sequence shown here is derived from an EMBL/GenBank/DDBJ whole genome shotgun (WGS) entry which is preliminary data.</text>
</comment>
<reference evidence="1 2" key="1">
    <citation type="submission" date="2020-04" db="EMBL/GenBank/DDBJ databases">
        <title>Rhodospirillaceae bacterium KN72 isolated from deep sea.</title>
        <authorList>
            <person name="Zhang D.-C."/>
        </authorList>
    </citation>
    <scope>NUCLEOTIDE SEQUENCE [LARGE SCALE GENOMIC DNA]</scope>
    <source>
        <strain evidence="1 2">KN72</strain>
    </source>
</reference>
<dbReference type="Proteomes" id="UP000539372">
    <property type="component" value="Unassembled WGS sequence"/>
</dbReference>
<dbReference type="AlphaFoldDB" id="A0A7Y0HEJ1"/>
<dbReference type="EMBL" id="JABBNT010000003">
    <property type="protein sequence ID" value="NMM44916.1"/>
    <property type="molecule type" value="Genomic_DNA"/>
</dbReference>
<evidence type="ECO:0008006" key="3">
    <source>
        <dbReference type="Google" id="ProtNLM"/>
    </source>
</evidence>
<sequence>MWRSAAKVLTAKSQILASVLMVPTLVVATLLLAACQTASDTPTDCVRGTLTDEGATCQALRDRSGRLYTFYADMTGYKIGQAVCVCGPVAQMSFCNQGTVLETRYLGASCPAVDPE</sequence>
<dbReference type="RefSeq" id="WP_169625302.1">
    <property type="nucleotide sequence ID" value="NZ_JABBNT010000003.1"/>
</dbReference>
<evidence type="ECO:0000313" key="1">
    <source>
        <dbReference type="EMBL" id="NMM44916.1"/>
    </source>
</evidence>
<organism evidence="1 2">
    <name type="scientific">Pacificispira spongiicola</name>
    <dbReference type="NCBI Taxonomy" id="2729598"/>
    <lineage>
        <taxon>Bacteria</taxon>
        <taxon>Pseudomonadati</taxon>
        <taxon>Pseudomonadota</taxon>
        <taxon>Alphaproteobacteria</taxon>
        <taxon>Rhodospirillales</taxon>
        <taxon>Rhodospirillaceae</taxon>
        <taxon>Pacificispira</taxon>
    </lineage>
</organism>
<protein>
    <recommendedName>
        <fullName evidence="3">Lipoprotein</fullName>
    </recommendedName>
</protein>
<gene>
    <name evidence="1" type="ORF">HH303_10540</name>
</gene>
<keyword evidence="2" id="KW-1185">Reference proteome</keyword>
<proteinExistence type="predicted"/>